<sequence length="696" mass="82561">MEILNEISDTGTNENVQLGGDTHIKKTLGLQWNIKYDTLGFNLGLREQVYRSFRNVAPTNKTTSHQCNNIRLRLTRSSLTRPDHGQTHKEWRKVVKRERRRRLRIKSAKSRKEKEEHFKSSLEYQSWLKNIEALEAFERDEIERQNLIENEKWLQAEREALTRWKQLQERIEKARLKRLEQELKIKEEWEREQERVKKTQEQLKLIEEEIKRKQDLFLEKLELFVSGAVQEPPEELLIGRETKPNMELCPFFNKTASCRFGDVCSRNHRYPGISKVLLIPNFYSHFGLDNSNSNEYDTDILLEYDDSETYKEFKEFFYDVLPEFKKFGQVIQFKVCNNYEKHLRGNTYIEYDELRCAVAAYRAMNTRWYAGKQISLQFCNIPSWKNAICGLQLSRRCPKGRACNFLHVFKNPVNEFSVYQSRRSQERGIDVDLEKGETDRLQRLGKKGDKIRPILLATSTQQKKIQILKNKQKMKPNSCITQDLPKSVLQDKRMEKTDTKMIMRKEKDLKHQAPQAKKENNKSIAEISKKIRKSMKKDHKTKRLKTLEFQIQRTGGPGHDTEKKNFQHVHPTWALTKSLRDKLAKCQRAKERSIVGTKRQDRARNIDIRMKTKLTDILLRIYQQKWRWTRHMMRDKQGKWCKAVSEWYPIDGKKPWKTVYKMGGCHQNDCWPKVEMGNSGQTTVEIVGEGLCQEAH</sequence>
<organism evidence="11 12">
    <name type="scientific">Eumeta variegata</name>
    <name type="common">Bagworm moth</name>
    <name type="synonym">Eumeta japonica</name>
    <dbReference type="NCBI Taxonomy" id="151549"/>
    <lineage>
        <taxon>Eukaryota</taxon>
        <taxon>Metazoa</taxon>
        <taxon>Ecdysozoa</taxon>
        <taxon>Arthropoda</taxon>
        <taxon>Hexapoda</taxon>
        <taxon>Insecta</taxon>
        <taxon>Pterygota</taxon>
        <taxon>Neoptera</taxon>
        <taxon>Endopterygota</taxon>
        <taxon>Lepidoptera</taxon>
        <taxon>Glossata</taxon>
        <taxon>Ditrysia</taxon>
        <taxon>Tineoidea</taxon>
        <taxon>Psychidae</taxon>
        <taxon>Oiketicinae</taxon>
        <taxon>Eumeta</taxon>
    </lineage>
</organism>
<dbReference type="Pfam" id="PF00076">
    <property type="entry name" value="RRM_1"/>
    <property type="match status" value="1"/>
</dbReference>
<dbReference type="OrthoDB" id="75923at2759"/>
<feature type="domain" description="C3H1-type" evidence="10">
    <location>
        <begin position="243"/>
        <end position="271"/>
    </location>
</feature>
<dbReference type="Pfam" id="PF00642">
    <property type="entry name" value="zf-CCCH"/>
    <property type="match status" value="1"/>
</dbReference>
<dbReference type="AlphaFoldDB" id="A0A4C1TCF8"/>
<dbReference type="InterPro" id="IPR003954">
    <property type="entry name" value="RRM_euk-type"/>
</dbReference>
<evidence type="ECO:0000256" key="7">
    <source>
        <dbReference type="PROSITE-ProRule" id="PRU00723"/>
    </source>
</evidence>
<feature type="domain" description="C3H1-type" evidence="10">
    <location>
        <begin position="383"/>
        <end position="410"/>
    </location>
</feature>
<evidence type="ECO:0000256" key="1">
    <source>
        <dbReference type="ARBA" id="ARBA00022723"/>
    </source>
</evidence>
<evidence type="ECO:0000256" key="8">
    <source>
        <dbReference type="SAM" id="Coils"/>
    </source>
</evidence>
<evidence type="ECO:0000256" key="2">
    <source>
        <dbReference type="ARBA" id="ARBA00022737"/>
    </source>
</evidence>
<gene>
    <name evidence="11" type="ORF">EVAR_74504_1</name>
</gene>
<dbReference type="SMART" id="SM00360">
    <property type="entry name" value="RRM"/>
    <property type="match status" value="1"/>
</dbReference>
<evidence type="ECO:0000256" key="6">
    <source>
        <dbReference type="PROSITE-ProRule" id="PRU00176"/>
    </source>
</evidence>
<keyword evidence="2" id="KW-0677">Repeat</keyword>
<keyword evidence="8" id="KW-0175">Coiled coil</keyword>
<evidence type="ECO:0000313" key="12">
    <source>
        <dbReference type="Proteomes" id="UP000299102"/>
    </source>
</evidence>
<dbReference type="GO" id="GO:0000398">
    <property type="term" value="P:mRNA splicing, via spliceosome"/>
    <property type="evidence" value="ECO:0007669"/>
    <property type="project" value="InterPro"/>
</dbReference>
<evidence type="ECO:0000256" key="5">
    <source>
        <dbReference type="ARBA" id="ARBA00022884"/>
    </source>
</evidence>
<dbReference type="InterPro" id="IPR009145">
    <property type="entry name" value="U2AF_small"/>
</dbReference>
<keyword evidence="5 6" id="KW-0694">RNA-binding</keyword>
<dbReference type="EMBL" id="BGZK01000048">
    <property type="protein sequence ID" value="GBP11866.1"/>
    <property type="molecule type" value="Genomic_DNA"/>
</dbReference>
<reference evidence="11 12" key="1">
    <citation type="journal article" date="2019" name="Commun. Biol.">
        <title>The bagworm genome reveals a unique fibroin gene that provides high tensile strength.</title>
        <authorList>
            <person name="Kono N."/>
            <person name="Nakamura H."/>
            <person name="Ohtoshi R."/>
            <person name="Tomita M."/>
            <person name="Numata K."/>
            <person name="Arakawa K."/>
        </authorList>
    </citation>
    <scope>NUCLEOTIDE SEQUENCE [LARGE SCALE GENOMIC DNA]</scope>
</reference>
<dbReference type="PRINTS" id="PR01848">
    <property type="entry name" value="U2AUXFACTOR"/>
</dbReference>
<dbReference type="PROSITE" id="PS50103">
    <property type="entry name" value="ZF_C3H1"/>
    <property type="match status" value="2"/>
</dbReference>
<dbReference type="SMART" id="SM00361">
    <property type="entry name" value="RRM_1"/>
    <property type="match status" value="1"/>
</dbReference>
<feature type="domain" description="RRM" evidence="9">
    <location>
        <begin position="302"/>
        <end position="381"/>
    </location>
</feature>
<keyword evidence="3 7" id="KW-0863">Zinc-finger</keyword>
<dbReference type="Gene3D" id="3.30.70.330">
    <property type="match status" value="1"/>
</dbReference>
<dbReference type="InterPro" id="IPR012677">
    <property type="entry name" value="Nucleotide-bd_a/b_plait_sf"/>
</dbReference>
<keyword evidence="4 7" id="KW-0862">Zinc</keyword>
<evidence type="ECO:0000256" key="3">
    <source>
        <dbReference type="ARBA" id="ARBA00022771"/>
    </source>
</evidence>
<proteinExistence type="predicted"/>
<comment type="caution">
    <text evidence="11">The sequence shown here is derived from an EMBL/GenBank/DDBJ whole genome shotgun (WGS) entry which is preliminary data.</text>
</comment>
<dbReference type="InterPro" id="IPR000504">
    <property type="entry name" value="RRM_dom"/>
</dbReference>
<dbReference type="InterPro" id="IPR035979">
    <property type="entry name" value="RBD_domain_sf"/>
</dbReference>
<dbReference type="SMART" id="SM00356">
    <property type="entry name" value="ZnF_C3H1"/>
    <property type="match status" value="2"/>
</dbReference>
<name>A0A4C1TCF8_EUMVA</name>
<evidence type="ECO:0000256" key="4">
    <source>
        <dbReference type="ARBA" id="ARBA00022833"/>
    </source>
</evidence>
<dbReference type="SUPFAM" id="SSF54928">
    <property type="entry name" value="RNA-binding domain, RBD"/>
    <property type="match status" value="1"/>
</dbReference>
<dbReference type="STRING" id="151549.A0A4C1TCF8"/>
<evidence type="ECO:0000313" key="11">
    <source>
        <dbReference type="EMBL" id="GBP11866.1"/>
    </source>
</evidence>
<accession>A0A4C1TCF8</accession>
<feature type="zinc finger region" description="C3H1-type" evidence="7">
    <location>
        <begin position="383"/>
        <end position="410"/>
    </location>
</feature>
<dbReference type="GO" id="GO:0008270">
    <property type="term" value="F:zinc ion binding"/>
    <property type="evidence" value="ECO:0007669"/>
    <property type="project" value="UniProtKB-KW"/>
</dbReference>
<dbReference type="InterPro" id="IPR000571">
    <property type="entry name" value="Znf_CCCH"/>
</dbReference>
<dbReference type="CDD" id="cd12540">
    <property type="entry name" value="RRM_U2AFBPL"/>
    <property type="match status" value="1"/>
</dbReference>
<feature type="coiled-coil region" evidence="8">
    <location>
        <begin position="164"/>
        <end position="216"/>
    </location>
</feature>
<protein>
    <submittedName>
        <fullName evidence="11">Uncharacterized protein</fullName>
    </submittedName>
</protein>
<keyword evidence="1 7" id="KW-0479">Metal-binding</keyword>
<dbReference type="GO" id="GO:0089701">
    <property type="term" value="C:U2AF complex"/>
    <property type="evidence" value="ECO:0007669"/>
    <property type="project" value="InterPro"/>
</dbReference>
<evidence type="ECO:0000259" key="10">
    <source>
        <dbReference type="PROSITE" id="PS50103"/>
    </source>
</evidence>
<evidence type="ECO:0000259" key="9">
    <source>
        <dbReference type="PROSITE" id="PS50102"/>
    </source>
</evidence>
<keyword evidence="12" id="KW-1185">Reference proteome</keyword>
<dbReference type="PANTHER" id="PTHR12620">
    <property type="entry name" value="U2 SNRNP AUXILIARY FACTOR, SMALL SUBUNIT"/>
    <property type="match status" value="1"/>
</dbReference>
<dbReference type="PROSITE" id="PS50102">
    <property type="entry name" value="RRM"/>
    <property type="match status" value="1"/>
</dbReference>
<feature type="zinc finger region" description="C3H1-type" evidence="7">
    <location>
        <begin position="243"/>
        <end position="271"/>
    </location>
</feature>
<dbReference type="GO" id="GO:0003723">
    <property type="term" value="F:RNA binding"/>
    <property type="evidence" value="ECO:0007669"/>
    <property type="project" value="UniProtKB-UniRule"/>
</dbReference>
<dbReference type="Proteomes" id="UP000299102">
    <property type="component" value="Unassembled WGS sequence"/>
</dbReference>